<feature type="transmembrane region" description="Helical" evidence="9">
    <location>
        <begin position="173"/>
        <end position="195"/>
    </location>
</feature>
<keyword evidence="11" id="KW-1185">Reference proteome</keyword>
<dbReference type="Pfam" id="PF01594">
    <property type="entry name" value="AI-2E_transport"/>
    <property type="match status" value="1"/>
</dbReference>
<feature type="transmembrane region" description="Helical" evidence="9">
    <location>
        <begin position="416"/>
        <end position="442"/>
    </location>
</feature>
<evidence type="ECO:0000256" key="8">
    <source>
        <dbReference type="SAM" id="MobiDB-lite"/>
    </source>
</evidence>
<evidence type="ECO:0000256" key="9">
    <source>
        <dbReference type="SAM" id="Phobius"/>
    </source>
</evidence>
<gene>
    <name evidence="10" type="ORF">FB460_1709</name>
</gene>
<evidence type="ECO:0000256" key="5">
    <source>
        <dbReference type="ARBA" id="ARBA00022692"/>
    </source>
</evidence>
<keyword evidence="6 9" id="KW-1133">Transmembrane helix</keyword>
<feature type="compositionally biased region" description="Basic and acidic residues" evidence="8">
    <location>
        <begin position="1"/>
        <end position="26"/>
    </location>
</feature>
<keyword evidence="5 9" id="KW-0812">Transmembrane</keyword>
<sequence>MGFLERLRNFRPRGGDSEVPKSKELTGDAEDAPGEIRPGEISPGEASPGEASPGEASPGEASPRGAAPPMDSADTERLAPESAHHVPGAGGPAMRAEARALADEQFTRAVPWGMQIASAWAWRLIVIAAAVALVGWLIVKLTVITIPLGVAVLLAAGLSPLKNLFLKWGWPNILSAAVCLVGGVVVVSGVLTVIISQVVSQSGRLADQTVAGVEQFSNWLSRSPVGVSQEQILRWQEQGVDWLTHWVGQSQALIAQYSLQAGGYIGNFIAGGVMALFAVFFLLHDGRNIWAFALRFVPRAGRARADRAGMAGWHALCEYVKATVMVAAVDAVVPLIAALIMGVPLAGALGALIFLGAFIPIVGVVLTGAVAVFVTLVTLGPIHALVMLGVIVLVNQLEGNILQPMLLGRAVSLHPLAVLFSIAVGISIAGIVGGLMVVPILAFTKSFGESLAGDRDAAEEPVAG</sequence>
<dbReference type="GO" id="GO:0005886">
    <property type="term" value="C:plasma membrane"/>
    <property type="evidence" value="ECO:0007669"/>
    <property type="project" value="UniProtKB-SubCell"/>
</dbReference>
<dbReference type="PANTHER" id="PTHR21716">
    <property type="entry name" value="TRANSMEMBRANE PROTEIN"/>
    <property type="match status" value="1"/>
</dbReference>
<feature type="region of interest" description="Disordered" evidence="8">
    <location>
        <begin position="1"/>
        <end position="94"/>
    </location>
</feature>
<feature type="transmembrane region" description="Helical" evidence="9">
    <location>
        <begin position="331"/>
        <end position="359"/>
    </location>
</feature>
<keyword evidence="3" id="KW-0813">Transport</keyword>
<evidence type="ECO:0000256" key="6">
    <source>
        <dbReference type="ARBA" id="ARBA00022989"/>
    </source>
</evidence>
<reference evidence="10 11" key="1">
    <citation type="submission" date="2019-06" db="EMBL/GenBank/DDBJ databases">
        <title>Sequencing the genomes of 1000 actinobacteria strains.</title>
        <authorList>
            <person name="Klenk H.-P."/>
        </authorList>
    </citation>
    <scope>NUCLEOTIDE SEQUENCE [LARGE SCALE GENOMIC DNA]</scope>
    <source>
        <strain evidence="10 11">DSM 8251</strain>
    </source>
</reference>
<keyword evidence="7 9" id="KW-0472">Membrane</keyword>
<feature type="transmembrane region" description="Helical" evidence="9">
    <location>
        <begin position="144"/>
        <end position="161"/>
    </location>
</feature>
<keyword evidence="4" id="KW-1003">Cell membrane</keyword>
<comment type="subcellular location">
    <subcellularLocation>
        <location evidence="1">Cell membrane</location>
        <topology evidence="1">Multi-pass membrane protein</topology>
    </subcellularLocation>
</comment>
<evidence type="ECO:0000256" key="7">
    <source>
        <dbReference type="ARBA" id="ARBA00023136"/>
    </source>
</evidence>
<feature type="transmembrane region" description="Helical" evidence="9">
    <location>
        <begin position="120"/>
        <end position="138"/>
    </location>
</feature>
<proteinExistence type="inferred from homology"/>
<evidence type="ECO:0000256" key="2">
    <source>
        <dbReference type="ARBA" id="ARBA00009773"/>
    </source>
</evidence>
<evidence type="ECO:0000256" key="4">
    <source>
        <dbReference type="ARBA" id="ARBA00022475"/>
    </source>
</evidence>
<evidence type="ECO:0000256" key="3">
    <source>
        <dbReference type="ARBA" id="ARBA00022448"/>
    </source>
</evidence>
<dbReference type="Proteomes" id="UP000316196">
    <property type="component" value="Unassembled WGS sequence"/>
</dbReference>
<protein>
    <submittedName>
        <fullName evidence="10">Putative PurR-regulated permease PerM</fullName>
    </submittedName>
</protein>
<name>A0A542ZC01_9ACTN</name>
<dbReference type="AlphaFoldDB" id="A0A542ZC01"/>
<comment type="caution">
    <text evidence="10">The sequence shown here is derived from an EMBL/GenBank/DDBJ whole genome shotgun (WGS) entry which is preliminary data.</text>
</comment>
<dbReference type="EMBL" id="VFOR01000002">
    <property type="protein sequence ID" value="TQL57864.1"/>
    <property type="molecule type" value="Genomic_DNA"/>
</dbReference>
<dbReference type="RefSeq" id="WP_142093687.1">
    <property type="nucleotide sequence ID" value="NZ_BAAAMD010000004.1"/>
</dbReference>
<dbReference type="InterPro" id="IPR002549">
    <property type="entry name" value="AI-2E-like"/>
</dbReference>
<dbReference type="GO" id="GO:0055085">
    <property type="term" value="P:transmembrane transport"/>
    <property type="evidence" value="ECO:0007669"/>
    <property type="project" value="TreeGrafter"/>
</dbReference>
<organism evidence="10 11">
    <name type="scientific">Propioniferax innocua</name>
    <dbReference type="NCBI Taxonomy" id="1753"/>
    <lineage>
        <taxon>Bacteria</taxon>
        <taxon>Bacillati</taxon>
        <taxon>Actinomycetota</taxon>
        <taxon>Actinomycetes</taxon>
        <taxon>Propionibacteriales</taxon>
        <taxon>Propionibacteriaceae</taxon>
        <taxon>Propioniferax</taxon>
    </lineage>
</organism>
<feature type="compositionally biased region" description="Basic and acidic residues" evidence="8">
    <location>
        <begin position="74"/>
        <end position="84"/>
    </location>
</feature>
<feature type="transmembrane region" description="Helical" evidence="9">
    <location>
        <begin position="365"/>
        <end position="395"/>
    </location>
</feature>
<dbReference type="PANTHER" id="PTHR21716:SF53">
    <property type="entry name" value="PERMEASE PERM-RELATED"/>
    <property type="match status" value="1"/>
</dbReference>
<evidence type="ECO:0000313" key="11">
    <source>
        <dbReference type="Proteomes" id="UP000316196"/>
    </source>
</evidence>
<accession>A0A542ZC01</accession>
<evidence type="ECO:0000256" key="1">
    <source>
        <dbReference type="ARBA" id="ARBA00004651"/>
    </source>
</evidence>
<comment type="similarity">
    <text evidence="2">Belongs to the autoinducer-2 exporter (AI-2E) (TC 2.A.86) family.</text>
</comment>
<dbReference type="OrthoDB" id="9784366at2"/>
<evidence type="ECO:0000313" key="10">
    <source>
        <dbReference type="EMBL" id="TQL57864.1"/>
    </source>
</evidence>
<feature type="transmembrane region" description="Helical" evidence="9">
    <location>
        <begin position="264"/>
        <end position="283"/>
    </location>
</feature>